<proteinExistence type="predicted"/>
<protein>
    <submittedName>
        <fullName evidence="1">Uncharacterized protein</fullName>
    </submittedName>
</protein>
<dbReference type="EMBL" id="CABVMM010000008">
    <property type="protein sequence ID" value="VVV00927.1"/>
    <property type="molecule type" value="Genomic_DNA"/>
</dbReference>
<keyword evidence="2" id="KW-1185">Reference proteome</keyword>
<organism evidence="1 2">
    <name type="scientific">Mesonia oceanica</name>
    <dbReference type="NCBI Taxonomy" id="2687242"/>
    <lineage>
        <taxon>Bacteria</taxon>
        <taxon>Pseudomonadati</taxon>
        <taxon>Bacteroidota</taxon>
        <taxon>Flavobacteriia</taxon>
        <taxon>Flavobacteriales</taxon>
        <taxon>Flavobacteriaceae</taxon>
        <taxon>Mesonia</taxon>
    </lineage>
</organism>
<evidence type="ECO:0000313" key="2">
    <source>
        <dbReference type="Proteomes" id="UP000356253"/>
    </source>
</evidence>
<evidence type="ECO:0000313" key="1">
    <source>
        <dbReference type="EMBL" id="VVV00927.1"/>
    </source>
</evidence>
<reference evidence="1" key="1">
    <citation type="submission" date="2019-09" db="EMBL/GenBank/DDBJ databases">
        <authorList>
            <person name="Rodrigo-Torres L."/>
            <person name="Arahal R. D."/>
            <person name="Lucena T."/>
        </authorList>
    </citation>
    <scope>NUCLEOTIDE SEQUENCE</scope>
    <source>
        <strain evidence="1">ISS653</strain>
    </source>
</reference>
<comment type="caution">
    <text evidence="1">The sequence shown here is derived from an EMBL/GenBank/DDBJ whole genome shotgun (WGS) entry which is preliminary data.</text>
</comment>
<name>A0AC61Y8S6_9FLAO</name>
<gene>
    <name evidence="1" type="ORF">FVB9532_02203</name>
</gene>
<accession>A0AC61Y8S6</accession>
<dbReference type="Proteomes" id="UP000356253">
    <property type="component" value="Unassembled WGS sequence"/>
</dbReference>
<sequence length="265" mass="31178">MNIRFVLTLLVFCLNFSLFSQNNEGYIKYTAYSGKSSVASPPNENGYPYEYIIQEGTLYFNPKSSVYQQLQNKYVTRVQTDSDGNYEKTEVPRDNWDPIGWVYLKDKSNNYILSRVTYFNRSSYVNVKEDLEKISWNITNEKKNIGDYNCTKATATYKGRNWVVWFTPKIPFQVGPWKLYGLPGAILEAYSENLDFMFKLKELKIPAEIPSEKFEFPVEEENMLSLEEYLKTNQQKKDKYLKYMETVARENDGSVNIKFYPEIEK</sequence>